<gene>
    <name evidence="1" type="ORF">LPB04_11460</name>
</gene>
<name>A0A7L9UCA9_9BURK</name>
<dbReference type="RefSeq" id="WP_193688778.1">
    <property type="nucleotide sequence ID" value="NZ_CP062941.1"/>
</dbReference>
<dbReference type="Proteomes" id="UP000593875">
    <property type="component" value="Chromosome"/>
</dbReference>
<evidence type="ECO:0000313" key="2">
    <source>
        <dbReference type="Proteomes" id="UP000593875"/>
    </source>
</evidence>
<sequence>MNHSGALGIPKGPEPKATFLGEVKPCDSVDTGGCSYTQGYWGSKPNVVWPSPYDRSAMFYLSGKTWQGVMDSPVKSAPGYYQLAQQYIAAVLNVANNASAPQGVTSTISSAAAWLTVTSPAACSTKGSCGVQKDWAATLAQYNEGSYPGGPKHCE</sequence>
<evidence type="ECO:0000313" key="1">
    <source>
        <dbReference type="EMBL" id="QOL51805.1"/>
    </source>
</evidence>
<keyword evidence="2" id="KW-1185">Reference proteome</keyword>
<organism evidence="1 2">
    <name type="scientific">Massilia litorea</name>
    <dbReference type="NCBI Taxonomy" id="2769491"/>
    <lineage>
        <taxon>Bacteria</taxon>
        <taxon>Pseudomonadati</taxon>
        <taxon>Pseudomonadota</taxon>
        <taxon>Betaproteobacteria</taxon>
        <taxon>Burkholderiales</taxon>
        <taxon>Oxalobacteraceae</taxon>
        <taxon>Telluria group</taxon>
        <taxon>Massilia</taxon>
    </lineage>
</organism>
<proteinExistence type="predicted"/>
<dbReference type="KEGG" id="mlir:LPB04_11460"/>
<reference evidence="1 2" key="1">
    <citation type="submission" date="2020-10" db="EMBL/GenBank/DDBJ databases">
        <title>Genome sequencing of Massilia sp. LPB0304.</title>
        <authorList>
            <person name="Kim J."/>
        </authorList>
    </citation>
    <scope>NUCLEOTIDE SEQUENCE [LARGE SCALE GENOMIC DNA]</scope>
    <source>
        <strain evidence="1 2">LPB0304</strain>
    </source>
</reference>
<dbReference type="EMBL" id="CP062941">
    <property type="protein sequence ID" value="QOL51805.1"/>
    <property type="molecule type" value="Genomic_DNA"/>
</dbReference>
<accession>A0A7L9UCA9</accession>
<dbReference type="AlphaFoldDB" id="A0A7L9UCA9"/>
<protein>
    <submittedName>
        <fullName evidence="1">Uncharacterized protein</fullName>
    </submittedName>
</protein>